<gene>
    <name evidence="2" type="ORF">J5O05_05155</name>
</gene>
<dbReference type="Pfam" id="PF06629">
    <property type="entry name" value="MipA"/>
    <property type="match status" value="1"/>
</dbReference>
<proteinExistence type="predicted"/>
<feature type="signal peptide" evidence="1">
    <location>
        <begin position="1"/>
        <end position="17"/>
    </location>
</feature>
<dbReference type="InterPro" id="IPR010583">
    <property type="entry name" value="MipA"/>
</dbReference>
<keyword evidence="1" id="KW-0732">Signal</keyword>
<dbReference type="EMBL" id="CP072133">
    <property type="protein sequence ID" value="QTH72266.1"/>
    <property type="molecule type" value="Genomic_DNA"/>
</dbReference>
<name>A0A975HLN0_9GAMM</name>
<feature type="chain" id="PRO_5038123009" evidence="1">
    <location>
        <begin position="18"/>
        <end position="277"/>
    </location>
</feature>
<reference evidence="2" key="1">
    <citation type="submission" date="2021-03" db="EMBL/GenBank/DDBJ databases">
        <title>Complete Genome of Pseudoalteromonas xiamenensis STKMTI.2, a new potential marine bacterium producing anti-Vibrio compounds.</title>
        <authorList>
            <person name="Handayani D.P."/>
            <person name="Isnansetyo A."/>
            <person name="Istiqomah I."/>
            <person name="Jumina J."/>
        </authorList>
    </citation>
    <scope>NUCLEOTIDE SEQUENCE</scope>
    <source>
        <strain evidence="2">STKMTI.2</strain>
    </source>
</reference>
<sequence>MKTFIFTLFFFFSALSAANETQNSANWVDAFTNKRDAGGYLSVGIAVQNQQGLYQSSGIKLKGNVHGAYYFENGFLLEFPGLSDKFESQFALGYNIANLGNWEFDALLSMAHGEIKYNAQQDGFSKEASPYFGLRAMGTIADLDAMFVVGTNSNKMDYSGGVYAAAWLAKSWNINNWTLYSSIGAQYRNDAILDYYYGVPESAQVTEPFQATGGFNYLYKLGVKKPLDEHWLIEGFFSYTHYASSIVDSPYSQNILKFNEGRSDQGSLFNLSINYVF</sequence>
<dbReference type="AlphaFoldDB" id="A0A975HLN0"/>
<evidence type="ECO:0000313" key="2">
    <source>
        <dbReference type="EMBL" id="QTH72266.1"/>
    </source>
</evidence>
<evidence type="ECO:0000313" key="3">
    <source>
        <dbReference type="Proteomes" id="UP000664904"/>
    </source>
</evidence>
<dbReference type="RefSeq" id="WP_208843888.1">
    <property type="nucleotide sequence ID" value="NZ_CP072133.1"/>
</dbReference>
<organism evidence="2 3">
    <name type="scientific">Pseudoalteromonas xiamenensis</name>
    <dbReference type="NCBI Taxonomy" id="882626"/>
    <lineage>
        <taxon>Bacteria</taxon>
        <taxon>Pseudomonadati</taxon>
        <taxon>Pseudomonadota</taxon>
        <taxon>Gammaproteobacteria</taxon>
        <taxon>Alteromonadales</taxon>
        <taxon>Pseudoalteromonadaceae</taxon>
        <taxon>Pseudoalteromonas</taxon>
    </lineage>
</organism>
<accession>A0A975HLN0</accession>
<evidence type="ECO:0000256" key="1">
    <source>
        <dbReference type="SAM" id="SignalP"/>
    </source>
</evidence>
<dbReference type="KEGG" id="pxi:J5O05_05155"/>
<keyword evidence="3" id="KW-1185">Reference proteome</keyword>
<protein>
    <submittedName>
        <fullName evidence="2">MipA/OmpV family protein</fullName>
    </submittedName>
</protein>
<dbReference type="Proteomes" id="UP000664904">
    <property type="component" value="Chromosome"/>
</dbReference>